<sequence length="261" mass="29854">MFPFASPRPSRFVKETGHHFATWTSTEARRLHLAHRAWRVLAMLTEPCHVLSCKRLKKENFQIFLVGKLGLSRLKRWLGLSSLTRRVCWLSPALIPKTRSKGKKPQSFWPCLLHTSTPLHALHFLWSRPKVAAWACWLGRAACWLLGMHSNPVPAINESPWTAPQTQTPAGRPGQRALFVGKNFHCFSFDDEQSMLRDVISPSLIKHALGYGFCNKDKVCYPTTLPFCLYVLETATSSSTKVKEEEEENFIRPRIRLGWGM</sequence>
<protein>
    <submittedName>
        <fullName evidence="1">Uncharacterized protein</fullName>
    </submittedName>
</protein>
<dbReference type="Proteomes" id="UP000777438">
    <property type="component" value="Unassembled WGS sequence"/>
</dbReference>
<dbReference type="AlphaFoldDB" id="A0A9P8WAZ9"/>
<proteinExistence type="predicted"/>
<name>A0A9P8WAZ9_9HYPO</name>
<comment type="caution">
    <text evidence="1">The sequence shown here is derived from an EMBL/GenBank/DDBJ whole genome shotgun (WGS) entry which is preliminary data.</text>
</comment>
<organism evidence="1 2">
    <name type="scientific">Thelonectria olida</name>
    <dbReference type="NCBI Taxonomy" id="1576542"/>
    <lineage>
        <taxon>Eukaryota</taxon>
        <taxon>Fungi</taxon>
        <taxon>Dikarya</taxon>
        <taxon>Ascomycota</taxon>
        <taxon>Pezizomycotina</taxon>
        <taxon>Sordariomycetes</taxon>
        <taxon>Hypocreomycetidae</taxon>
        <taxon>Hypocreales</taxon>
        <taxon>Nectriaceae</taxon>
        <taxon>Thelonectria</taxon>
    </lineage>
</organism>
<dbReference type="EMBL" id="JAGPYM010000005">
    <property type="protein sequence ID" value="KAH6894476.1"/>
    <property type="molecule type" value="Genomic_DNA"/>
</dbReference>
<accession>A0A9P8WAZ9</accession>
<keyword evidence="2" id="KW-1185">Reference proteome</keyword>
<evidence type="ECO:0000313" key="1">
    <source>
        <dbReference type="EMBL" id="KAH6894476.1"/>
    </source>
</evidence>
<gene>
    <name evidence="1" type="ORF">B0T10DRAFT_252709</name>
</gene>
<reference evidence="1 2" key="1">
    <citation type="journal article" date="2021" name="Nat. Commun.">
        <title>Genetic determinants of endophytism in the Arabidopsis root mycobiome.</title>
        <authorList>
            <person name="Mesny F."/>
            <person name="Miyauchi S."/>
            <person name="Thiergart T."/>
            <person name="Pickel B."/>
            <person name="Atanasova L."/>
            <person name="Karlsson M."/>
            <person name="Huettel B."/>
            <person name="Barry K.W."/>
            <person name="Haridas S."/>
            <person name="Chen C."/>
            <person name="Bauer D."/>
            <person name="Andreopoulos W."/>
            <person name="Pangilinan J."/>
            <person name="LaButti K."/>
            <person name="Riley R."/>
            <person name="Lipzen A."/>
            <person name="Clum A."/>
            <person name="Drula E."/>
            <person name="Henrissat B."/>
            <person name="Kohler A."/>
            <person name="Grigoriev I.V."/>
            <person name="Martin F.M."/>
            <person name="Hacquard S."/>
        </authorList>
    </citation>
    <scope>NUCLEOTIDE SEQUENCE [LARGE SCALE GENOMIC DNA]</scope>
    <source>
        <strain evidence="1 2">MPI-CAGE-CH-0241</strain>
    </source>
</reference>
<evidence type="ECO:0000313" key="2">
    <source>
        <dbReference type="Proteomes" id="UP000777438"/>
    </source>
</evidence>